<sequence>MNFGFDEDECEWLAEECNAYIIFMLQQAVGSSATVHYTSPRLCREAKEDTLEIIQQYQTLMNNLVLAKRQEALALAKQLYEAQDEANEARTHAQAAEAQV</sequence>
<protein>
    <submittedName>
        <fullName evidence="1">Uncharacterized protein</fullName>
    </submittedName>
</protein>
<accession>A0A9P6BVK3</accession>
<comment type="caution">
    <text evidence="1">The sequence shown here is derived from an EMBL/GenBank/DDBJ whole genome shotgun (WGS) entry which is preliminary data.</text>
</comment>
<dbReference type="OrthoDB" id="3060861at2759"/>
<name>A0A9P6BVK3_9AGAR</name>
<proteinExistence type="predicted"/>
<organism evidence="1 2">
    <name type="scientific">Macrolepiota fuliginosa MF-IS2</name>
    <dbReference type="NCBI Taxonomy" id="1400762"/>
    <lineage>
        <taxon>Eukaryota</taxon>
        <taxon>Fungi</taxon>
        <taxon>Dikarya</taxon>
        <taxon>Basidiomycota</taxon>
        <taxon>Agaricomycotina</taxon>
        <taxon>Agaricomycetes</taxon>
        <taxon>Agaricomycetidae</taxon>
        <taxon>Agaricales</taxon>
        <taxon>Agaricineae</taxon>
        <taxon>Agaricaceae</taxon>
        <taxon>Macrolepiota</taxon>
    </lineage>
</organism>
<reference evidence="1" key="1">
    <citation type="submission" date="2020-11" db="EMBL/GenBank/DDBJ databases">
        <authorList>
            <consortium name="DOE Joint Genome Institute"/>
            <person name="Ahrendt S."/>
            <person name="Riley R."/>
            <person name="Andreopoulos W."/>
            <person name="Labutti K."/>
            <person name="Pangilinan J."/>
            <person name="Ruiz-Duenas F.J."/>
            <person name="Barrasa J.M."/>
            <person name="Sanchez-Garcia M."/>
            <person name="Camarero S."/>
            <person name="Miyauchi S."/>
            <person name="Serrano A."/>
            <person name="Linde D."/>
            <person name="Babiker R."/>
            <person name="Drula E."/>
            <person name="Ayuso-Fernandez I."/>
            <person name="Pacheco R."/>
            <person name="Padilla G."/>
            <person name="Ferreira P."/>
            <person name="Barriuso J."/>
            <person name="Kellner H."/>
            <person name="Castanera R."/>
            <person name="Alfaro M."/>
            <person name="Ramirez L."/>
            <person name="Pisabarro A.G."/>
            <person name="Kuo A."/>
            <person name="Tritt A."/>
            <person name="Lipzen A."/>
            <person name="He G."/>
            <person name="Yan M."/>
            <person name="Ng V."/>
            <person name="Cullen D."/>
            <person name="Martin F."/>
            <person name="Rosso M.-N."/>
            <person name="Henrissat B."/>
            <person name="Hibbett D."/>
            <person name="Martinez A.T."/>
            <person name="Grigoriev I.V."/>
        </authorList>
    </citation>
    <scope>NUCLEOTIDE SEQUENCE</scope>
    <source>
        <strain evidence="1">MF-IS2</strain>
    </source>
</reference>
<evidence type="ECO:0000313" key="1">
    <source>
        <dbReference type="EMBL" id="KAF9439869.1"/>
    </source>
</evidence>
<keyword evidence="2" id="KW-1185">Reference proteome</keyword>
<dbReference type="EMBL" id="MU153228">
    <property type="protein sequence ID" value="KAF9439869.1"/>
    <property type="molecule type" value="Genomic_DNA"/>
</dbReference>
<evidence type="ECO:0000313" key="2">
    <source>
        <dbReference type="Proteomes" id="UP000807342"/>
    </source>
</evidence>
<dbReference type="Proteomes" id="UP000807342">
    <property type="component" value="Unassembled WGS sequence"/>
</dbReference>
<dbReference type="AlphaFoldDB" id="A0A9P6BVK3"/>
<gene>
    <name evidence="1" type="ORF">P691DRAFT_768681</name>
</gene>